<protein>
    <recommendedName>
        <fullName evidence="2">Peptidoglycan binding-like domain-containing protein</fullName>
    </recommendedName>
</protein>
<dbReference type="InterPro" id="IPR002477">
    <property type="entry name" value="Peptidoglycan-bd-like"/>
</dbReference>
<keyword evidence="1" id="KW-0732">Signal</keyword>
<gene>
    <name evidence="3" type="ORF">A3A90_02570</name>
</gene>
<feature type="chain" id="PRO_5009584605" description="Peptidoglycan binding-like domain-containing protein" evidence="1">
    <location>
        <begin position="28"/>
        <end position="651"/>
    </location>
</feature>
<dbReference type="Proteomes" id="UP000178404">
    <property type="component" value="Unassembled WGS sequence"/>
</dbReference>
<evidence type="ECO:0000313" key="4">
    <source>
        <dbReference type="Proteomes" id="UP000178404"/>
    </source>
</evidence>
<dbReference type="AlphaFoldDB" id="A0A1G2TXT2"/>
<organism evidence="3 4">
    <name type="scientific">Candidatus Zambryskibacteria bacterium RIFCSPLOWO2_01_FULL_35_19</name>
    <dbReference type="NCBI Taxonomy" id="1802757"/>
    <lineage>
        <taxon>Bacteria</taxon>
        <taxon>Candidatus Zambryskiibacteriota</taxon>
    </lineage>
</organism>
<reference evidence="3 4" key="1">
    <citation type="journal article" date="2016" name="Nat. Commun.">
        <title>Thousands of microbial genomes shed light on interconnected biogeochemical processes in an aquifer system.</title>
        <authorList>
            <person name="Anantharaman K."/>
            <person name="Brown C.T."/>
            <person name="Hug L.A."/>
            <person name="Sharon I."/>
            <person name="Castelle C.J."/>
            <person name="Probst A.J."/>
            <person name="Thomas B.C."/>
            <person name="Singh A."/>
            <person name="Wilkins M.J."/>
            <person name="Karaoz U."/>
            <person name="Brodie E.L."/>
            <person name="Williams K.H."/>
            <person name="Hubbard S.S."/>
            <person name="Banfield J.F."/>
        </authorList>
    </citation>
    <scope>NUCLEOTIDE SEQUENCE [LARGE SCALE GENOMIC DNA]</scope>
</reference>
<comment type="caution">
    <text evidence="3">The sequence shown here is derived from an EMBL/GenBank/DDBJ whole genome shotgun (WGS) entry which is preliminary data.</text>
</comment>
<dbReference type="InterPro" id="IPR036366">
    <property type="entry name" value="PGBDSf"/>
</dbReference>
<dbReference type="InterPro" id="IPR036365">
    <property type="entry name" value="PGBD-like_sf"/>
</dbReference>
<accession>A0A1G2TXT2</accession>
<dbReference type="Gene3D" id="1.10.101.10">
    <property type="entry name" value="PGBD-like superfamily/PGBD"/>
    <property type="match status" value="1"/>
</dbReference>
<feature type="signal peptide" evidence="1">
    <location>
        <begin position="1"/>
        <end position="27"/>
    </location>
</feature>
<evidence type="ECO:0000313" key="3">
    <source>
        <dbReference type="EMBL" id="OHB02118.1"/>
    </source>
</evidence>
<name>A0A1G2TXT2_9BACT</name>
<dbReference type="SUPFAM" id="SSF47090">
    <property type="entry name" value="PGBD-like"/>
    <property type="match status" value="1"/>
</dbReference>
<evidence type="ECO:0000259" key="2">
    <source>
        <dbReference type="Pfam" id="PF01471"/>
    </source>
</evidence>
<evidence type="ECO:0000256" key="1">
    <source>
        <dbReference type="SAM" id="SignalP"/>
    </source>
</evidence>
<dbReference type="EMBL" id="MHWA01000007">
    <property type="protein sequence ID" value="OHB02118.1"/>
    <property type="molecule type" value="Genomic_DNA"/>
</dbReference>
<sequence>MFNSKKMFATAVAFTMVLSLVAVPASAQTTAELTAQINSLLAMIAQLQAQIAGSGSASAGTAVQYNTDLTVGSTGADVTSLQQFLVGKGFLQMPAGVSYGYFGPLTKAAVASYQASVGITPAVGYFGPITRANVNALNVSTGGTTGGTTTGGGITTPGVEGTLTVTTNSSGLVSTVYEGDSMAPIYGINVEAKTSDIAIQRVKVNLGTNSKIYTKGYSRMYVTVDGNTLASVDLNSSTVVKESSTYYITITGFNLVVPKDSKKQIVLKADVMSSIDSTDRTTLSNINLAVPANGIRGIDGAGIDQYGPSSALSNRSTSFSAELAETATLKVSLNSSSPNKTTVVADGGSADDELDNLTVLVFDLKAEKDDVLLTDFILDIAATGAGGATASTSVTLLEGSTELDTTSATTRYATFSNIDFLIPKNTTKTLTVKVDIRSANSTIQNFIATASSTGMTAENSLGDTVTIGTYLTGSATGYQIGVRNAGAEVTLVSKSITTSGVAQTNGTPVSTSTLAATFNVKVKAVGSDVILGTVASATPVFGKTGATNSFVLYDGGIASSVNNATSTSFTIPSNCSTSGLTNGCTLSEGDSVTIPVTFQIPGRDATGSAVSSGLYSVGLEKINWSNSSGTLQSSTFMAGEVDWRTSDVSFP</sequence>
<feature type="domain" description="Peptidoglycan binding-like" evidence="2">
    <location>
        <begin position="74"/>
        <end position="130"/>
    </location>
</feature>
<proteinExistence type="predicted"/>
<dbReference type="Pfam" id="PF01471">
    <property type="entry name" value="PG_binding_1"/>
    <property type="match status" value="1"/>
</dbReference>